<name>A0A1T1H9E0_OCELI</name>
<sequence>MSIDASLWQPSAKIRNLRLRAEVLKQVRDFFAECNVLEVQTPVLGRAGSTDAYLSSMQSRCSGGGLSEPLDLYLQTSPEFHMKRLLAAGSGAIWQLATSFRNGEVSERHNPEFAMLEWYQPGYDLNDLMAEVQALISEVLEVDRFSCQSYRSLFRQHLEVDPFTSELSQLQRLSHDKTGITAEELDRDACCDLLMSSCIEPLLGRDEITFVIDYPASQAALAKVKTDDEGDQVAARFECYYRGIELANGYHELTDAAEQAQRFAEDNRQRKVLGLPEVTVDQYLVAALDSGIPECAGVALGFDRLLMLKAGADRLSDVISFSIDRA</sequence>
<comment type="subunit">
    <text evidence="1">Homodimer.</text>
</comment>
<evidence type="ECO:0000256" key="3">
    <source>
        <dbReference type="ARBA" id="ARBA00022741"/>
    </source>
</evidence>
<dbReference type="NCBIfam" id="NF006828">
    <property type="entry name" value="PRK09350.1"/>
    <property type="match status" value="1"/>
</dbReference>
<keyword evidence="8" id="KW-1185">Reference proteome</keyword>
<dbReference type="Gene3D" id="3.30.930.10">
    <property type="entry name" value="Bira Bifunctional Protein, Domain 2"/>
    <property type="match status" value="1"/>
</dbReference>
<proteinExistence type="predicted"/>
<dbReference type="FunFam" id="3.30.930.10:FF:000017">
    <property type="entry name" value="Elongation factor P--(R)-beta-lysine ligase"/>
    <property type="match status" value="1"/>
</dbReference>
<keyword evidence="3" id="KW-0547">Nucleotide-binding</keyword>
<dbReference type="PANTHER" id="PTHR42918:SF6">
    <property type="entry name" value="ELONGATION FACTOR P--(R)-BETA-LYSINE LIGASE"/>
    <property type="match status" value="1"/>
</dbReference>
<dbReference type="RefSeq" id="WP_078320200.1">
    <property type="nucleotide sequence ID" value="NZ_FXTS01000007.1"/>
</dbReference>
<reference evidence="7" key="1">
    <citation type="submission" date="2017-02" db="EMBL/GenBank/DDBJ databases">
        <title>Draft Genome Sequence of the Salt Water Bacterium Oceanospirillum linum ATCC 11336.</title>
        <authorList>
            <person name="Trachtenberg A.M."/>
            <person name="Carney J.G."/>
            <person name="Linnane J.D."/>
            <person name="Rheaume B.A."/>
            <person name="Pitts N.L."/>
            <person name="Mykles D.L."/>
            <person name="Maclea K.S."/>
        </authorList>
    </citation>
    <scope>NUCLEOTIDE SEQUENCE [LARGE SCALE GENOMIC DNA]</scope>
    <source>
        <strain evidence="7">ATCC 11336</strain>
    </source>
</reference>
<dbReference type="InterPro" id="IPR004364">
    <property type="entry name" value="Aa-tRNA-synt_II"/>
</dbReference>
<dbReference type="Proteomes" id="UP000190064">
    <property type="component" value="Unassembled WGS sequence"/>
</dbReference>
<evidence type="ECO:0000256" key="5">
    <source>
        <dbReference type="ARBA" id="ARBA00052794"/>
    </source>
</evidence>
<evidence type="ECO:0000313" key="8">
    <source>
        <dbReference type="Proteomes" id="UP000190064"/>
    </source>
</evidence>
<dbReference type="GO" id="GO:0005524">
    <property type="term" value="F:ATP binding"/>
    <property type="evidence" value="ECO:0007669"/>
    <property type="project" value="UniProtKB-KW"/>
</dbReference>
<keyword evidence="7" id="KW-0648">Protein biosynthesis</keyword>
<dbReference type="Pfam" id="PF00152">
    <property type="entry name" value="tRNA-synt_2"/>
    <property type="match status" value="1"/>
</dbReference>
<dbReference type="NCBIfam" id="TIGR00462">
    <property type="entry name" value="genX"/>
    <property type="match status" value="1"/>
</dbReference>
<dbReference type="AlphaFoldDB" id="A0A1T1H9E0"/>
<dbReference type="GO" id="GO:0016740">
    <property type="term" value="F:transferase activity"/>
    <property type="evidence" value="ECO:0007669"/>
    <property type="project" value="UniProtKB-KW"/>
</dbReference>
<protein>
    <submittedName>
        <fullName evidence="7">Elongation factor P lysine(34) lysyltransferase</fullName>
    </submittedName>
</protein>
<dbReference type="GO" id="GO:0006430">
    <property type="term" value="P:lysyl-tRNA aminoacylation"/>
    <property type="evidence" value="ECO:0007669"/>
    <property type="project" value="InterPro"/>
</dbReference>
<keyword evidence="7" id="KW-0251">Elongation factor</keyword>
<dbReference type="InterPro" id="IPR006195">
    <property type="entry name" value="aa-tRNA-synth_II"/>
</dbReference>
<gene>
    <name evidence="7" type="ORF">BTA35_0212745</name>
</gene>
<dbReference type="SUPFAM" id="SSF55681">
    <property type="entry name" value="Class II aaRS and biotin synthetases"/>
    <property type="match status" value="1"/>
</dbReference>
<dbReference type="InterPro" id="IPR045864">
    <property type="entry name" value="aa-tRNA-synth_II/BPL/LPL"/>
</dbReference>
<feature type="domain" description="Aminoacyl-transfer RNA synthetases class-II family profile" evidence="6">
    <location>
        <begin position="17"/>
        <end position="308"/>
    </location>
</feature>
<dbReference type="STRING" id="966.BTA35_0212745"/>
<dbReference type="InterPro" id="IPR004525">
    <property type="entry name" value="EpmA"/>
</dbReference>
<keyword evidence="4" id="KW-0067">ATP-binding</keyword>
<comment type="caution">
    <text evidence="7">The sequence shown here is derived from an EMBL/GenBank/DDBJ whole genome shotgun (WGS) entry which is preliminary data.</text>
</comment>
<keyword evidence="2" id="KW-0436">Ligase</keyword>
<evidence type="ECO:0000256" key="2">
    <source>
        <dbReference type="ARBA" id="ARBA00022598"/>
    </source>
</evidence>
<comment type="catalytic activity">
    <reaction evidence="5">
        <text>D-beta-lysine + L-lysyl-[protein] + ATP = N(6)-((3R)-3,6-diaminohexanoyl)-L-lysyl-[protein] + AMP + diphosphate + H(+)</text>
        <dbReference type="Rhea" id="RHEA:83435"/>
        <dbReference type="Rhea" id="RHEA-COMP:9752"/>
        <dbReference type="Rhea" id="RHEA-COMP:20131"/>
        <dbReference type="ChEBI" id="CHEBI:15378"/>
        <dbReference type="ChEBI" id="CHEBI:29969"/>
        <dbReference type="ChEBI" id="CHEBI:30616"/>
        <dbReference type="ChEBI" id="CHEBI:33019"/>
        <dbReference type="ChEBI" id="CHEBI:84138"/>
        <dbReference type="ChEBI" id="CHEBI:156053"/>
        <dbReference type="ChEBI" id="CHEBI:456215"/>
    </reaction>
    <physiologicalReaction direction="left-to-right" evidence="5">
        <dbReference type="Rhea" id="RHEA:83436"/>
    </physiologicalReaction>
</comment>
<dbReference type="GO" id="GO:0003746">
    <property type="term" value="F:translation elongation factor activity"/>
    <property type="evidence" value="ECO:0007669"/>
    <property type="project" value="UniProtKB-KW"/>
</dbReference>
<dbReference type="EMBL" id="MTSD02000006">
    <property type="protein sequence ID" value="OOV86386.1"/>
    <property type="molecule type" value="Genomic_DNA"/>
</dbReference>
<evidence type="ECO:0000259" key="6">
    <source>
        <dbReference type="PROSITE" id="PS50862"/>
    </source>
</evidence>
<dbReference type="GO" id="GO:0005829">
    <property type="term" value="C:cytosol"/>
    <property type="evidence" value="ECO:0007669"/>
    <property type="project" value="TreeGrafter"/>
</dbReference>
<evidence type="ECO:0000256" key="4">
    <source>
        <dbReference type="ARBA" id="ARBA00022840"/>
    </source>
</evidence>
<dbReference type="GO" id="GO:0000049">
    <property type="term" value="F:tRNA binding"/>
    <property type="evidence" value="ECO:0007669"/>
    <property type="project" value="TreeGrafter"/>
</dbReference>
<evidence type="ECO:0000256" key="1">
    <source>
        <dbReference type="ARBA" id="ARBA00011738"/>
    </source>
</evidence>
<accession>A0A1T1H9E0</accession>
<organism evidence="7 8">
    <name type="scientific">Oceanospirillum linum</name>
    <dbReference type="NCBI Taxonomy" id="966"/>
    <lineage>
        <taxon>Bacteria</taxon>
        <taxon>Pseudomonadati</taxon>
        <taxon>Pseudomonadota</taxon>
        <taxon>Gammaproteobacteria</taxon>
        <taxon>Oceanospirillales</taxon>
        <taxon>Oceanospirillaceae</taxon>
        <taxon>Oceanospirillum</taxon>
    </lineage>
</organism>
<evidence type="ECO:0000313" key="7">
    <source>
        <dbReference type="EMBL" id="OOV86386.1"/>
    </source>
</evidence>
<dbReference type="GO" id="GO:0004824">
    <property type="term" value="F:lysine-tRNA ligase activity"/>
    <property type="evidence" value="ECO:0007669"/>
    <property type="project" value="InterPro"/>
</dbReference>
<dbReference type="PROSITE" id="PS50862">
    <property type="entry name" value="AA_TRNA_LIGASE_II"/>
    <property type="match status" value="1"/>
</dbReference>
<dbReference type="PANTHER" id="PTHR42918">
    <property type="entry name" value="LYSYL-TRNA SYNTHETASE"/>
    <property type="match status" value="1"/>
</dbReference>